<dbReference type="InterPro" id="IPR046672">
    <property type="entry name" value="DUF6542"/>
</dbReference>
<comment type="caution">
    <text evidence="4">The sequence shown here is derived from an EMBL/GenBank/DDBJ whole genome shotgun (WGS) entry which is preliminary data.</text>
</comment>
<evidence type="ECO:0000313" key="5">
    <source>
        <dbReference type="Proteomes" id="UP001501170"/>
    </source>
</evidence>
<evidence type="ECO:0000256" key="2">
    <source>
        <dbReference type="SAM" id="Phobius"/>
    </source>
</evidence>
<feature type="compositionally biased region" description="Low complexity" evidence="1">
    <location>
        <begin position="241"/>
        <end position="320"/>
    </location>
</feature>
<dbReference type="Pfam" id="PF20177">
    <property type="entry name" value="DUF6542"/>
    <property type="match status" value="1"/>
</dbReference>
<keyword evidence="5" id="KW-1185">Reference proteome</keyword>
<feature type="transmembrane region" description="Helical" evidence="2">
    <location>
        <begin position="81"/>
        <end position="98"/>
    </location>
</feature>
<feature type="transmembrane region" description="Helical" evidence="2">
    <location>
        <begin position="58"/>
        <end position="75"/>
    </location>
</feature>
<keyword evidence="2" id="KW-0472">Membrane</keyword>
<feature type="compositionally biased region" description="Low complexity" evidence="1">
    <location>
        <begin position="167"/>
        <end position="177"/>
    </location>
</feature>
<gene>
    <name evidence="4" type="ORF">GCM10009855_19940</name>
</gene>
<sequence length="386" mass="39179">MFSRLLAGSAVPADERSVLPTIRGVPWWGAVLIAVGATTLGAVISADTSSSLGRAFKVCYLLGCVLAALCVRQRALFTAAAQPPLVAFVVGIVTLYTLSSDSAQGMRDIVLKVILPIATSFPWILLAFVLTLAVVVARLLLARPQGLAVFGKFTGKSRPTTAESGRRAAPAKKTAPRSGSSGKTGSPKRAATPAAAGAQAKASATRRTGAAGTSATKRTATRDAAAGTQPKDAATRETRSRTAATKRVPAAAAAPKGSANAKDAATKRAATSPAAPRTAAASKAAPAKPAPQRAAGARPAAKPSADPAAAQRRPAAAQSPAPSPTRPAPRPRPAPAASPAAADAPRRRAAPQTIPPRDPKGRPRRTAGQLRDKSQIEDLTAGADER</sequence>
<feature type="domain" description="DUF6542" evidence="3">
    <location>
        <begin position="24"/>
        <end position="143"/>
    </location>
</feature>
<protein>
    <recommendedName>
        <fullName evidence="3">DUF6542 domain-containing protein</fullName>
    </recommendedName>
</protein>
<organism evidence="4 5">
    <name type="scientific">Gordonia cholesterolivorans</name>
    <dbReference type="NCBI Taxonomy" id="559625"/>
    <lineage>
        <taxon>Bacteria</taxon>
        <taxon>Bacillati</taxon>
        <taxon>Actinomycetota</taxon>
        <taxon>Actinomycetes</taxon>
        <taxon>Mycobacteriales</taxon>
        <taxon>Gordoniaceae</taxon>
        <taxon>Gordonia</taxon>
    </lineage>
</organism>
<dbReference type="Proteomes" id="UP001501170">
    <property type="component" value="Unassembled WGS sequence"/>
</dbReference>
<proteinExistence type="predicted"/>
<evidence type="ECO:0000256" key="1">
    <source>
        <dbReference type="SAM" id="MobiDB-lite"/>
    </source>
</evidence>
<feature type="transmembrane region" description="Helical" evidence="2">
    <location>
        <begin position="25"/>
        <end position="46"/>
    </location>
</feature>
<feature type="compositionally biased region" description="Low complexity" evidence="1">
    <location>
        <begin position="185"/>
        <end position="228"/>
    </location>
</feature>
<evidence type="ECO:0000259" key="3">
    <source>
        <dbReference type="Pfam" id="PF20177"/>
    </source>
</evidence>
<feature type="transmembrane region" description="Helical" evidence="2">
    <location>
        <begin position="110"/>
        <end position="141"/>
    </location>
</feature>
<accession>A0ABN3HHP6</accession>
<evidence type="ECO:0000313" key="4">
    <source>
        <dbReference type="EMBL" id="GAA2379889.1"/>
    </source>
</evidence>
<name>A0ABN3HHP6_9ACTN</name>
<keyword evidence="2" id="KW-1133">Transmembrane helix</keyword>
<feature type="compositionally biased region" description="Pro residues" evidence="1">
    <location>
        <begin position="321"/>
        <end position="336"/>
    </location>
</feature>
<reference evidence="4 5" key="1">
    <citation type="journal article" date="2019" name="Int. J. Syst. Evol. Microbiol.">
        <title>The Global Catalogue of Microorganisms (GCM) 10K type strain sequencing project: providing services to taxonomists for standard genome sequencing and annotation.</title>
        <authorList>
            <consortium name="The Broad Institute Genomics Platform"/>
            <consortium name="The Broad Institute Genome Sequencing Center for Infectious Disease"/>
            <person name="Wu L."/>
            <person name="Ma J."/>
        </authorList>
    </citation>
    <scope>NUCLEOTIDE SEQUENCE [LARGE SCALE GENOMIC DNA]</scope>
    <source>
        <strain evidence="4 5">JCM 16227</strain>
    </source>
</reference>
<keyword evidence="2" id="KW-0812">Transmembrane</keyword>
<dbReference type="EMBL" id="BAAARB010000009">
    <property type="protein sequence ID" value="GAA2379889.1"/>
    <property type="molecule type" value="Genomic_DNA"/>
</dbReference>
<feature type="region of interest" description="Disordered" evidence="1">
    <location>
        <begin position="158"/>
        <end position="386"/>
    </location>
</feature>